<gene>
    <name evidence="3" type="ORF">CLV93_1178</name>
    <name evidence="2" type="ORF">JCM18694_33190</name>
</gene>
<dbReference type="InterPro" id="IPR036105">
    <property type="entry name" value="DiNase_FeMo-co_biosyn_sf"/>
</dbReference>
<keyword evidence="5" id="KW-1185">Reference proteome</keyword>
<dbReference type="Proteomes" id="UP000396862">
    <property type="component" value="Unassembled WGS sequence"/>
</dbReference>
<dbReference type="RefSeq" id="WP_106543861.1">
    <property type="nucleotide sequence ID" value="NZ_BLAU01000001.1"/>
</dbReference>
<dbReference type="Proteomes" id="UP000240621">
    <property type="component" value="Unassembled WGS sequence"/>
</dbReference>
<dbReference type="InterPro" id="IPR003731">
    <property type="entry name" value="Di-Nase_FeMo-co_biosynth"/>
</dbReference>
<proteinExistence type="predicted"/>
<dbReference type="Gene3D" id="3.30.420.130">
    <property type="entry name" value="Dinitrogenase iron-molybdenum cofactor biosynthesis domain"/>
    <property type="match status" value="1"/>
</dbReference>
<dbReference type="EMBL" id="BLAU01000001">
    <property type="protein sequence ID" value="GET23073.1"/>
    <property type="molecule type" value="Genomic_DNA"/>
</dbReference>
<evidence type="ECO:0000313" key="2">
    <source>
        <dbReference type="EMBL" id="GET23073.1"/>
    </source>
</evidence>
<reference evidence="3 4" key="1">
    <citation type="submission" date="2018-03" db="EMBL/GenBank/DDBJ databases">
        <title>Genomic Encyclopedia of Archaeal and Bacterial Type Strains, Phase II (KMG-II): from individual species to whole genera.</title>
        <authorList>
            <person name="Goeker M."/>
        </authorList>
    </citation>
    <scope>NUCLEOTIDE SEQUENCE [LARGE SCALE GENOMIC DNA]</scope>
    <source>
        <strain evidence="3 4">DSM 27267</strain>
    </source>
</reference>
<sequence>MKESLRFAFAVSQGHAFEKKHFGEAEQFLIYEYKDDELTLIDEYRNPFIRPEEHYTHGSSRKGKAIISFLKELDIDVLVARQFGRNLHMVREHFIPVIISATCIGEVTEVLLKHIFWLMEERRKVDNHYGLYQINLGILKMPGRSVKPRLQEER</sequence>
<evidence type="ECO:0000259" key="1">
    <source>
        <dbReference type="Pfam" id="PF02579"/>
    </source>
</evidence>
<organism evidence="3 4">
    <name type="scientific">Prolixibacter denitrificans</name>
    <dbReference type="NCBI Taxonomy" id="1541063"/>
    <lineage>
        <taxon>Bacteria</taxon>
        <taxon>Pseudomonadati</taxon>
        <taxon>Bacteroidota</taxon>
        <taxon>Bacteroidia</taxon>
        <taxon>Marinilabiliales</taxon>
        <taxon>Prolixibacteraceae</taxon>
        <taxon>Prolixibacter</taxon>
    </lineage>
</organism>
<dbReference type="SUPFAM" id="SSF53146">
    <property type="entry name" value="Nitrogenase accessory factor-like"/>
    <property type="match status" value="1"/>
</dbReference>
<evidence type="ECO:0000313" key="3">
    <source>
        <dbReference type="EMBL" id="PSK80364.1"/>
    </source>
</evidence>
<evidence type="ECO:0000313" key="5">
    <source>
        <dbReference type="Proteomes" id="UP000396862"/>
    </source>
</evidence>
<feature type="domain" description="Dinitrogenase iron-molybdenum cofactor biosynthesis" evidence="1">
    <location>
        <begin position="20"/>
        <end position="111"/>
    </location>
</feature>
<name>A0A2P8C5X1_9BACT</name>
<reference evidence="2 5" key="2">
    <citation type="submission" date="2019-10" db="EMBL/GenBank/DDBJ databases">
        <title>Prolixibacter strains distinguished by the presence of nitrate reductase genes were adept at nitrate-dependent anaerobic corrosion of metallic iron and carbon steel.</title>
        <authorList>
            <person name="Iino T."/>
            <person name="Shono N."/>
            <person name="Ito K."/>
            <person name="Nakamura R."/>
            <person name="Sueoka K."/>
            <person name="Harayama S."/>
            <person name="Ohkuma M."/>
        </authorList>
    </citation>
    <scope>NUCLEOTIDE SEQUENCE [LARGE SCALE GENOMIC DNA]</scope>
    <source>
        <strain evidence="2 5">MIC1-1</strain>
    </source>
</reference>
<dbReference type="AlphaFoldDB" id="A0A2P8C5X1"/>
<protein>
    <submittedName>
        <fullName evidence="3">Dinitrogenase iron-molybdenum cofactor</fullName>
    </submittedName>
</protein>
<dbReference type="Pfam" id="PF02579">
    <property type="entry name" value="Nitro_FeMo-Co"/>
    <property type="match status" value="1"/>
</dbReference>
<accession>A0A2P8C5X1</accession>
<evidence type="ECO:0000313" key="4">
    <source>
        <dbReference type="Proteomes" id="UP000240621"/>
    </source>
</evidence>
<dbReference type="EMBL" id="PYGC01000017">
    <property type="protein sequence ID" value="PSK80364.1"/>
    <property type="molecule type" value="Genomic_DNA"/>
</dbReference>
<dbReference type="OrthoDB" id="1120248at2"/>
<comment type="caution">
    <text evidence="3">The sequence shown here is derived from an EMBL/GenBank/DDBJ whole genome shotgun (WGS) entry which is preliminary data.</text>
</comment>